<dbReference type="AlphaFoldDB" id="A0A9X0YPN5"/>
<sequence length="211" mass="23599">MVDNIFVNRFNKMTNEELEAISFNEDVYTNEARLTATDILKNRGLNTDGINETHTALTAELLAEKKALLEHTLKAASPAPDDNDTKAKQLPELYSKTFILSISILFSPIFGSILLISNFKKMRLKTAVNHVIYFILAYLVIVVLISMLGINSNFALITNAIGGFVLTEYFWNTHLGKITAYKKRDWVKPVLIILAVTIPLTYFVLKSGGAL</sequence>
<dbReference type="Proteomes" id="UP001138672">
    <property type="component" value="Unassembled WGS sequence"/>
</dbReference>
<keyword evidence="1" id="KW-1133">Transmembrane helix</keyword>
<feature type="transmembrane region" description="Helical" evidence="1">
    <location>
        <begin position="156"/>
        <end position="174"/>
    </location>
</feature>
<comment type="caution">
    <text evidence="2">The sequence shown here is derived from an EMBL/GenBank/DDBJ whole genome shotgun (WGS) entry which is preliminary data.</text>
</comment>
<dbReference type="EMBL" id="JAUSUU010000010">
    <property type="protein sequence ID" value="MDQ0336684.1"/>
    <property type="molecule type" value="Genomic_DNA"/>
</dbReference>
<proteinExistence type="predicted"/>
<accession>A0A9X0YPN5</accession>
<evidence type="ECO:0000313" key="4">
    <source>
        <dbReference type="Proteomes" id="UP001138672"/>
    </source>
</evidence>
<feature type="transmembrane region" description="Helical" evidence="1">
    <location>
        <begin position="98"/>
        <end position="119"/>
    </location>
</feature>
<keyword evidence="5" id="KW-1185">Reference proteome</keyword>
<reference evidence="2" key="1">
    <citation type="submission" date="2021-03" db="EMBL/GenBank/DDBJ databases">
        <title>Genomic Encyclopedia of Type Strains, Phase IV (KMG-IV): sequencing the most valuable type-strain genomes for metagenomic binning, comparative biology and taxonomic classification.</title>
        <authorList>
            <person name="Goeker M."/>
        </authorList>
    </citation>
    <scope>NUCLEOTIDE SEQUENCE</scope>
    <source>
        <strain evidence="2">DSM 15523</strain>
        <strain evidence="3 5">DSM 16476</strain>
    </source>
</reference>
<organism evidence="2 4">
    <name type="scientific">Formosa algae</name>
    <dbReference type="NCBI Taxonomy" id="225843"/>
    <lineage>
        <taxon>Bacteria</taxon>
        <taxon>Pseudomonadati</taxon>
        <taxon>Bacteroidota</taxon>
        <taxon>Flavobacteriia</taxon>
        <taxon>Flavobacteriales</taxon>
        <taxon>Flavobacteriaceae</taxon>
        <taxon>Formosa</taxon>
    </lineage>
</organism>
<dbReference type="OrthoDB" id="764986at2"/>
<protein>
    <submittedName>
        <fullName evidence="2">Uncharacterized protein</fullName>
    </submittedName>
</protein>
<evidence type="ECO:0000313" key="5">
    <source>
        <dbReference type="Proteomes" id="UP001231587"/>
    </source>
</evidence>
<dbReference type="Proteomes" id="UP001231587">
    <property type="component" value="Unassembled WGS sequence"/>
</dbReference>
<keyword evidence="1" id="KW-0472">Membrane</keyword>
<dbReference type="EMBL" id="JAGGJQ010000011">
    <property type="protein sequence ID" value="MBP1841394.1"/>
    <property type="molecule type" value="Genomic_DNA"/>
</dbReference>
<evidence type="ECO:0000256" key="1">
    <source>
        <dbReference type="SAM" id="Phobius"/>
    </source>
</evidence>
<evidence type="ECO:0000313" key="3">
    <source>
        <dbReference type="EMBL" id="MDQ0336684.1"/>
    </source>
</evidence>
<gene>
    <name evidence="2" type="ORF">J2Z56_003328</name>
    <name evidence="3" type="ORF">J2Z57_003138</name>
</gene>
<evidence type="ECO:0000313" key="2">
    <source>
        <dbReference type="EMBL" id="MBP1841394.1"/>
    </source>
</evidence>
<feature type="transmembrane region" description="Helical" evidence="1">
    <location>
        <begin position="131"/>
        <end position="150"/>
    </location>
</feature>
<dbReference type="RefSeq" id="WP_157486275.1">
    <property type="nucleotide sequence ID" value="NZ_JAGGJQ010000011.1"/>
</dbReference>
<keyword evidence="1" id="KW-0812">Transmembrane</keyword>
<feature type="transmembrane region" description="Helical" evidence="1">
    <location>
        <begin position="186"/>
        <end position="205"/>
    </location>
</feature>
<name>A0A9X0YPN5_9FLAO</name>